<dbReference type="Proteomes" id="UP000318538">
    <property type="component" value="Chromosome"/>
</dbReference>
<proteinExistence type="predicted"/>
<organism evidence="3 4">
    <name type="scientific">Rubripirellula lacrimiformis</name>
    <dbReference type="NCBI Taxonomy" id="1930273"/>
    <lineage>
        <taxon>Bacteria</taxon>
        <taxon>Pseudomonadati</taxon>
        <taxon>Planctomycetota</taxon>
        <taxon>Planctomycetia</taxon>
        <taxon>Pirellulales</taxon>
        <taxon>Pirellulaceae</taxon>
        <taxon>Rubripirellula</taxon>
    </lineage>
</organism>
<sequence length="164" mass="18018" precursor="true">MKPNTYLLTAQRFSPSPLRALIAITAIVGLSLSASAQDMAPELGEEPASPMAGMFSGLNPANWTMPNFKEMLPGQQEKARIVEKKDGLFTEVKQTATRSWTKTKEIFNPQKLNPVNYLPASSKTPSSSTEETKPGFFRSLFMPAEPVAEPTPTVQDFLKQSRPS</sequence>
<protein>
    <submittedName>
        <fullName evidence="3">Uncharacterized protein</fullName>
    </submittedName>
</protein>
<name>A0A517N7L5_9BACT</name>
<keyword evidence="2" id="KW-0732">Signal</keyword>
<dbReference type="EMBL" id="CP036525">
    <property type="protein sequence ID" value="QDT03135.1"/>
    <property type="molecule type" value="Genomic_DNA"/>
</dbReference>
<evidence type="ECO:0000256" key="2">
    <source>
        <dbReference type="SAM" id="SignalP"/>
    </source>
</evidence>
<feature type="region of interest" description="Disordered" evidence="1">
    <location>
        <begin position="143"/>
        <end position="164"/>
    </location>
</feature>
<evidence type="ECO:0000313" key="3">
    <source>
        <dbReference type="EMBL" id="QDT03135.1"/>
    </source>
</evidence>
<accession>A0A517N7L5</accession>
<dbReference type="KEGG" id="rlc:K227x_15160"/>
<gene>
    <name evidence="3" type="ORF">K227x_15160</name>
</gene>
<feature type="signal peptide" evidence="2">
    <location>
        <begin position="1"/>
        <end position="36"/>
    </location>
</feature>
<dbReference type="OrthoDB" id="279863at2"/>
<feature type="chain" id="PRO_5021722107" evidence="2">
    <location>
        <begin position="37"/>
        <end position="164"/>
    </location>
</feature>
<keyword evidence="4" id="KW-1185">Reference proteome</keyword>
<dbReference type="RefSeq" id="WP_145168888.1">
    <property type="nucleotide sequence ID" value="NZ_CP036525.1"/>
</dbReference>
<evidence type="ECO:0000256" key="1">
    <source>
        <dbReference type="SAM" id="MobiDB-lite"/>
    </source>
</evidence>
<reference evidence="3 4" key="1">
    <citation type="submission" date="2019-02" db="EMBL/GenBank/DDBJ databases">
        <title>Deep-cultivation of Planctomycetes and their phenomic and genomic characterization uncovers novel biology.</title>
        <authorList>
            <person name="Wiegand S."/>
            <person name="Jogler M."/>
            <person name="Boedeker C."/>
            <person name="Pinto D."/>
            <person name="Vollmers J."/>
            <person name="Rivas-Marin E."/>
            <person name="Kohn T."/>
            <person name="Peeters S.H."/>
            <person name="Heuer A."/>
            <person name="Rast P."/>
            <person name="Oberbeckmann S."/>
            <person name="Bunk B."/>
            <person name="Jeske O."/>
            <person name="Meyerdierks A."/>
            <person name="Storesund J.E."/>
            <person name="Kallscheuer N."/>
            <person name="Luecker S."/>
            <person name="Lage O.M."/>
            <person name="Pohl T."/>
            <person name="Merkel B.J."/>
            <person name="Hornburger P."/>
            <person name="Mueller R.-W."/>
            <person name="Bruemmer F."/>
            <person name="Labrenz M."/>
            <person name="Spormann A.M."/>
            <person name="Op den Camp H."/>
            <person name="Overmann J."/>
            <person name="Amann R."/>
            <person name="Jetten M.S.M."/>
            <person name="Mascher T."/>
            <person name="Medema M.H."/>
            <person name="Devos D.P."/>
            <person name="Kaster A.-K."/>
            <person name="Ovreas L."/>
            <person name="Rohde M."/>
            <person name="Galperin M.Y."/>
            <person name="Jogler C."/>
        </authorList>
    </citation>
    <scope>NUCLEOTIDE SEQUENCE [LARGE SCALE GENOMIC DNA]</scope>
    <source>
        <strain evidence="3 4">K22_7</strain>
    </source>
</reference>
<dbReference type="AlphaFoldDB" id="A0A517N7L5"/>
<evidence type="ECO:0000313" key="4">
    <source>
        <dbReference type="Proteomes" id="UP000318538"/>
    </source>
</evidence>